<dbReference type="InterPro" id="IPR013083">
    <property type="entry name" value="Znf_RING/FYVE/PHD"/>
</dbReference>
<comment type="caution">
    <text evidence="2">The sequence shown here is derived from an EMBL/GenBank/DDBJ whole genome shotgun (WGS) entry which is preliminary data.</text>
</comment>
<dbReference type="EMBL" id="AOLO01000011">
    <property type="protein sequence ID" value="ELZ99496.1"/>
    <property type="molecule type" value="Genomic_DNA"/>
</dbReference>
<name>M0IRM9_HALMT</name>
<evidence type="ECO:0000313" key="3">
    <source>
        <dbReference type="Proteomes" id="UP000011603"/>
    </source>
</evidence>
<proteinExistence type="predicted"/>
<reference evidence="2 3" key="1">
    <citation type="journal article" date="2014" name="PLoS Genet.">
        <title>Phylogenetically driven sequencing of extremely halophilic archaea reveals strategies for static and dynamic osmo-response.</title>
        <authorList>
            <person name="Becker E.A."/>
            <person name="Seitzer P.M."/>
            <person name="Tritt A."/>
            <person name="Larsen D."/>
            <person name="Krusor M."/>
            <person name="Yao A.I."/>
            <person name="Wu D."/>
            <person name="Madern D."/>
            <person name="Eisen J.A."/>
            <person name="Darling A.E."/>
            <person name="Facciotti M.T."/>
        </authorList>
    </citation>
    <scope>NUCLEOTIDE SEQUENCE [LARGE SCALE GENOMIC DNA]</scope>
    <source>
        <strain evidence="3">ATCC 33500 / DSM 1411 / JCM 8866 / NBRC 14739 / NCIMB 2177 / R-4</strain>
    </source>
</reference>
<dbReference type="PATRIC" id="fig|523841.21.peg.2646"/>
<protein>
    <recommendedName>
        <fullName evidence="1">Phorbol-ester/DAG-type domain-containing protein</fullName>
    </recommendedName>
</protein>
<dbReference type="Proteomes" id="UP000011603">
    <property type="component" value="Unassembled WGS sequence"/>
</dbReference>
<dbReference type="SUPFAM" id="SSF57903">
    <property type="entry name" value="FYVE/PHD zinc finger"/>
    <property type="match status" value="1"/>
</dbReference>
<feature type="domain" description="Phorbol-ester/DAG-type" evidence="1">
    <location>
        <begin position="1"/>
        <end position="42"/>
    </location>
</feature>
<dbReference type="AlphaFoldDB" id="M0IRM9"/>
<evidence type="ECO:0000313" key="2">
    <source>
        <dbReference type="EMBL" id="ELZ99496.1"/>
    </source>
</evidence>
<dbReference type="InterPro" id="IPR002219">
    <property type="entry name" value="PKC_DAG/PE"/>
</dbReference>
<dbReference type="InterPro" id="IPR011011">
    <property type="entry name" value="Znf_FYVE_PHD"/>
</dbReference>
<dbReference type="Gene3D" id="3.30.40.10">
    <property type="entry name" value="Zinc/RING finger domain, C3HC4 (zinc finger)"/>
    <property type="match status" value="1"/>
</dbReference>
<gene>
    <name evidence="2" type="ORF">C439_13119</name>
</gene>
<accession>M0IRM9</accession>
<keyword evidence="3" id="KW-1185">Reference proteome</keyword>
<sequence>MLIGKRCTTCHDSIETDEYVYCDACGRTIHKRCAEYEMAFECPECATDLEIGVVEF</sequence>
<organism evidence="2 3">
    <name type="scientific">Haloferax mediterranei (strain ATCC 33500 / DSM 1411 / JCM 8866 / NBRC 14739 / NCIMB 2177 / R-4)</name>
    <name type="common">Halobacterium mediterranei</name>
    <dbReference type="NCBI Taxonomy" id="523841"/>
    <lineage>
        <taxon>Archaea</taxon>
        <taxon>Methanobacteriati</taxon>
        <taxon>Methanobacteriota</taxon>
        <taxon>Stenosarchaea group</taxon>
        <taxon>Halobacteria</taxon>
        <taxon>Halobacteriales</taxon>
        <taxon>Haloferacaceae</taxon>
        <taxon>Haloferax</taxon>
    </lineage>
</organism>
<evidence type="ECO:0000259" key="1">
    <source>
        <dbReference type="PROSITE" id="PS50081"/>
    </source>
</evidence>
<dbReference type="PROSITE" id="PS50081">
    <property type="entry name" value="ZF_DAG_PE_2"/>
    <property type="match status" value="1"/>
</dbReference>